<evidence type="ECO:0000313" key="1">
    <source>
        <dbReference type="EMBL" id="KAF0908401.1"/>
    </source>
</evidence>
<keyword evidence="2" id="KW-1185">Reference proteome</keyword>
<accession>A0A6G1D7K4</accession>
<protein>
    <submittedName>
        <fullName evidence="1">Uncharacterized protein</fullName>
    </submittedName>
</protein>
<sequence length="70" mass="7623">MVLLPPLLQPLVLPPPVEAPLLQDWLLQPPVQAPLLQLVLLPLLHGGLRHLLAAPSRLIPLLAARNGHIH</sequence>
<organism evidence="1 2">
    <name type="scientific">Oryza meyeriana var. granulata</name>
    <dbReference type="NCBI Taxonomy" id="110450"/>
    <lineage>
        <taxon>Eukaryota</taxon>
        <taxon>Viridiplantae</taxon>
        <taxon>Streptophyta</taxon>
        <taxon>Embryophyta</taxon>
        <taxon>Tracheophyta</taxon>
        <taxon>Spermatophyta</taxon>
        <taxon>Magnoliopsida</taxon>
        <taxon>Liliopsida</taxon>
        <taxon>Poales</taxon>
        <taxon>Poaceae</taxon>
        <taxon>BOP clade</taxon>
        <taxon>Oryzoideae</taxon>
        <taxon>Oryzeae</taxon>
        <taxon>Oryzinae</taxon>
        <taxon>Oryza</taxon>
        <taxon>Oryza meyeriana</taxon>
    </lineage>
</organism>
<name>A0A6G1D7K4_9ORYZ</name>
<proteinExistence type="predicted"/>
<comment type="caution">
    <text evidence="1">The sequence shown here is derived from an EMBL/GenBank/DDBJ whole genome shotgun (WGS) entry which is preliminary data.</text>
</comment>
<gene>
    <name evidence="1" type="ORF">E2562_025072</name>
</gene>
<dbReference type="EMBL" id="SPHZ02000007">
    <property type="protein sequence ID" value="KAF0908401.1"/>
    <property type="molecule type" value="Genomic_DNA"/>
</dbReference>
<evidence type="ECO:0000313" key="2">
    <source>
        <dbReference type="Proteomes" id="UP000479710"/>
    </source>
</evidence>
<dbReference type="Proteomes" id="UP000479710">
    <property type="component" value="Unassembled WGS sequence"/>
</dbReference>
<dbReference type="AlphaFoldDB" id="A0A6G1D7K4"/>
<reference evidence="1 2" key="1">
    <citation type="submission" date="2019-11" db="EMBL/GenBank/DDBJ databases">
        <title>Whole genome sequence of Oryza granulata.</title>
        <authorList>
            <person name="Li W."/>
        </authorList>
    </citation>
    <scope>NUCLEOTIDE SEQUENCE [LARGE SCALE GENOMIC DNA]</scope>
    <source>
        <strain evidence="2">cv. Menghai</strain>
        <tissue evidence="1">Leaf</tissue>
    </source>
</reference>